<dbReference type="InterPro" id="IPR036412">
    <property type="entry name" value="HAD-like_sf"/>
</dbReference>
<keyword evidence="2" id="KW-1185">Reference proteome</keyword>
<sequence>MTKCDLGQYELISFDIFDTLVFRTLPKPEDVFAKSYRLVKNELQLPYDDEEFVALRKHAESLARQQSLSSETMLKNIYDCLPFTIDVREKLLLAELQVESQVCFVPEESRALLISALKSAANVVFISDMYLTATQIRNYIFKNDKQLSAIPIYVSCEHSASKFSRKLFAIVREAYSVDFNRWLHMGDNDTSDIQSAASFGIQTRYYNSQLDTSLINALESRDYGYVGEWQYTRKLSITKNLTRNSVSFELACFTWGPILFGFIDWVIDKTIQAGLGCILCLMREGETFYPLLKRRLSQRNITSINLEKLYASRKSTFWASIDLTQADWKRELVASLIKVQGYKIRNFYNDFNLVSDSVYEQFGHIDFKEADSTYLASSSLFDLVIKKINDNQKQIAKFIQGENTRFKCYYKKHITTPLSDCVIVDLGYGGTAQHQIEKTLKEKSGLNLLFYSTERINRFFSETQYLSFVGIHNQQWANSYTLARSPECIEALLLGNVGTTLGYTEDGEPILGKGVVQNQSIVAEFLSGLLAFFDVHYEYSNQAIPLEQIQIILARFINYPTYCEADLYSKIYHEDNFGADGVYPIISQDQVDKVKKMGVDAAYLKFKQNLNWYKSQLFWPQALMMFISKSFLHSHSLLKSSSNQNLIEELVAKVEQSNWQFFAIYGAGDIGEQFIKALEAQNVKPIIERIVDRRASVSGDYQLNGYCVTNIENALKQGSRQFVITSFAFKNEIALSITKTAKDMNINNIDLISI</sequence>
<dbReference type="InterPro" id="IPR023214">
    <property type="entry name" value="HAD_sf"/>
</dbReference>
<name>A0A2S0VU82_9ALTE</name>
<dbReference type="Proteomes" id="UP000244441">
    <property type="component" value="Chromosome"/>
</dbReference>
<organism evidence="1 2">
    <name type="scientific">Saccharobesus litoralis</name>
    <dbReference type="NCBI Taxonomy" id="2172099"/>
    <lineage>
        <taxon>Bacteria</taxon>
        <taxon>Pseudomonadati</taxon>
        <taxon>Pseudomonadota</taxon>
        <taxon>Gammaproteobacteria</taxon>
        <taxon>Alteromonadales</taxon>
        <taxon>Alteromonadaceae</taxon>
        <taxon>Saccharobesus</taxon>
    </lineage>
</organism>
<evidence type="ECO:0000313" key="2">
    <source>
        <dbReference type="Proteomes" id="UP000244441"/>
    </source>
</evidence>
<gene>
    <name evidence="1" type="ORF">C2869_15725</name>
</gene>
<accession>A0A2S0VU82</accession>
<evidence type="ECO:0008006" key="3">
    <source>
        <dbReference type="Google" id="ProtNLM"/>
    </source>
</evidence>
<dbReference type="SUPFAM" id="SSF56784">
    <property type="entry name" value="HAD-like"/>
    <property type="match status" value="1"/>
</dbReference>
<protein>
    <recommendedName>
        <fullName evidence="3">Haloacid dehalogenase-like hydrolase</fullName>
    </recommendedName>
</protein>
<dbReference type="AlphaFoldDB" id="A0A2S0VU82"/>
<dbReference type="Gene3D" id="1.10.150.400">
    <property type="match status" value="1"/>
</dbReference>
<dbReference type="KEGG" id="cate:C2869_15725"/>
<dbReference type="EMBL" id="CP026604">
    <property type="protein sequence ID" value="AWB67784.1"/>
    <property type="molecule type" value="Genomic_DNA"/>
</dbReference>
<proteinExistence type="predicted"/>
<dbReference type="Gene3D" id="3.40.50.1000">
    <property type="entry name" value="HAD superfamily/HAD-like"/>
    <property type="match status" value="1"/>
</dbReference>
<dbReference type="RefSeq" id="WP_108603852.1">
    <property type="nucleotide sequence ID" value="NZ_CP026604.1"/>
</dbReference>
<evidence type="ECO:0000313" key="1">
    <source>
        <dbReference type="EMBL" id="AWB67784.1"/>
    </source>
</evidence>
<dbReference type="OrthoDB" id="9816564at2"/>
<reference evidence="1 2" key="1">
    <citation type="submission" date="2018-01" db="EMBL/GenBank/DDBJ databases">
        <title>Genome sequence of a Cantenovulum-like bacteria.</title>
        <authorList>
            <person name="Tan W.R."/>
            <person name="Lau N.-S."/>
            <person name="Go F."/>
            <person name="Amirul A.-A.A."/>
        </authorList>
    </citation>
    <scope>NUCLEOTIDE SEQUENCE [LARGE SCALE GENOMIC DNA]</scope>
    <source>
        <strain evidence="1 2">CCB-QB4</strain>
    </source>
</reference>